<dbReference type="Proteomes" id="UP001627284">
    <property type="component" value="Unassembled WGS sequence"/>
</dbReference>
<keyword evidence="1" id="KW-0472">Membrane</keyword>
<evidence type="ECO:0000313" key="2">
    <source>
        <dbReference type="EMBL" id="KAL3370646.1"/>
    </source>
</evidence>
<keyword evidence="1" id="KW-0812">Transmembrane</keyword>
<feature type="non-terminal residue" evidence="2">
    <location>
        <position position="1"/>
    </location>
</feature>
<evidence type="ECO:0000313" key="3">
    <source>
        <dbReference type="Proteomes" id="UP001627284"/>
    </source>
</evidence>
<feature type="transmembrane region" description="Helical" evidence="1">
    <location>
        <begin position="30"/>
        <end position="49"/>
    </location>
</feature>
<dbReference type="EMBL" id="JBJKTR010000004">
    <property type="protein sequence ID" value="KAL3370646.1"/>
    <property type="molecule type" value="Genomic_DNA"/>
</dbReference>
<organism evidence="2 3">
    <name type="scientific">Solanum stoloniferum</name>
    <dbReference type="NCBI Taxonomy" id="62892"/>
    <lineage>
        <taxon>Eukaryota</taxon>
        <taxon>Viridiplantae</taxon>
        <taxon>Streptophyta</taxon>
        <taxon>Embryophyta</taxon>
        <taxon>Tracheophyta</taxon>
        <taxon>Spermatophyta</taxon>
        <taxon>Magnoliopsida</taxon>
        <taxon>eudicotyledons</taxon>
        <taxon>Gunneridae</taxon>
        <taxon>Pentapetalae</taxon>
        <taxon>asterids</taxon>
        <taxon>lamiids</taxon>
        <taxon>Solanales</taxon>
        <taxon>Solanaceae</taxon>
        <taxon>Solanoideae</taxon>
        <taxon>Solaneae</taxon>
        <taxon>Solanum</taxon>
    </lineage>
</organism>
<comment type="caution">
    <text evidence="2">The sequence shown here is derived from an EMBL/GenBank/DDBJ whole genome shotgun (WGS) entry which is preliminary data.</text>
</comment>
<name>A0ABD2USY1_9SOLN</name>
<reference evidence="2 3" key="1">
    <citation type="submission" date="2024-05" db="EMBL/GenBank/DDBJ databases">
        <title>De novo assembly of an allotetraploid wild potato.</title>
        <authorList>
            <person name="Hosaka A.J."/>
        </authorList>
    </citation>
    <scope>NUCLEOTIDE SEQUENCE [LARGE SCALE GENOMIC DNA]</scope>
    <source>
        <tissue evidence="2">Young leaves</tissue>
    </source>
</reference>
<gene>
    <name evidence="2" type="ORF">AABB24_007615</name>
</gene>
<protein>
    <submittedName>
        <fullName evidence="2">Uncharacterized protein</fullName>
    </submittedName>
</protein>
<evidence type="ECO:0000256" key="1">
    <source>
        <dbReference type="SAM" id="Phobius"/>
    </source>
</evidence>
<sequence length="113" mass="13435">STLCPKKNCSAKWKGFASPHMKFSIKLHTFLDMHCFFPSFFLLIFVLPFDFRSVLSIFFSFDEFRLFFIHQFWCLGCGNVACTESKLDWMLLLWSFTPLLLRCPTLYFNFLCI</sequence>
<accession>A0ABD2USY1</accession>
<keyword evidence="3" id="KW-1185">Reference proteome</keyword>
<keyword evidence="1" id="KW-1133">Transmembrane helix</keyword>
<feature type="transmembrane region" description="Helical" evidence="1">
    <location>
        <begin position="89"/>
        <end position="110"/>
    </location>
</feature>
<dbReference type="AlphaFoldDB" id="A0ABD2USY1"/>
<proteinExistence type="predicted"/>